<protein>
    <submittedName>
        <fullName evidence="1">Uncharacterized protein</fullName>
    </submittedName>
</protein>
<dbReference type="Proteomes" id="UP000321787">
    <property type="component" value="Unassembled WGS sequence"/>
</dbReference>
<dbReference type="AlphaFoldDB" id="A0A510UI46"/>
<reference evidence="1 2" key="1">
    <citation type="submission" date="2019-07" db="EMBL/GenBank/DDBJ databases">
        <title>Whole genome shotgun sequence of Aliivibrio fischeri NBRC 101058.</title>
        <authorList>
            <person name="Hosoyama A."/>
            <person name="Uohara A."/>
            <person name="Ohji S."/>
            <person name="Ichikawa N."/>
        </authorList>
    </citation>
    <scope>NUCLEOTIDE SEQUENCE [LARGE SCALE GENOMIC DNA]</scope>
    <source>
        <strain evidence="1 2">NBRC 101058</strain>
    </source>
</reference>
<sequence>MVVPKLSDEYIKGTATVSGKDVGQISLSEKAKLEIRKSAKPVALLKENEFKKTLIRCIAFAHVMLI</sequence>
<comment type="caution">
    <text evidence="1">The sequence shown here is derived from an EMBL/GenBank/DDBJ whole genome shotgun (WGS) entry which is preliminary data.</text>
</comment>
<evidence type="ECO:0000313" key="1">
    <source>
        <dbReference type="EMBL" id="GEK14313.1"/>
    </source>
</evidence>
<gene>
    <name evidence="1" type="ORF">AFI02nite_23490</name>
</gene>
<evidence type="ECO:0000313" key="2">
    <source>
        <dbReference type="Proteomes" id="UP000321787"/>
    </source>
</evidence>
<name>A0A510UI46_ALIFS</name>
<accession>A0A510UI46</accession>
<dbReference type="EMBL" id="BJTZ01000014">
    <property type="protein sequence ID" value="GEK14313.1"/>
    <property type="molecule type" value="Genomic_DNA"/>
</dbReference>
<organism evidence="1 2">
    <name type="scientific">Aliivibrio fischeri</name>
    <name type="common">Vibrio fischeri</name>
    <dbReference type="NCBI Taxonomy" id="668"/>
    <lineage>
        <taxon>Bacteria</taxon>
        <taxon>Pseudomonadati</taxon>
        <taxon>Pseudomonadota</taxon>
        <taxon>Gammaproteobacteria</taxon>
        <taxon>Vibrionales</taxon>
        <taxon>Vibrionaceae</taxon>
        <taxon>Aliivibrio</taxon>
    </lineage>
</organism>
<proteinExistence type="predicted"/>